<dbReference type="Pfam" id="PF02518">
    <property type="entry name" value="HATPase_c"/>
    <property type="match status" value="1"/>
</dbReference>
<reference evidence="13" key="1">
    <citation type="submission" date="2023-02" db="EMBL/GenBank/DDBJ databases">
        <title>Actinomadura rubrobrunea NBRC 14622.</title>
        <authorList>
            <person name="Ichikawa N."/>
            <person name="Sato H."/>
            <person name="Tonouchi N."/>
        </authorList>
    </citation>
    <scope>NUCLEOTIDE SEQUENCE</scope>
    <source>
        <strain evidence="13">NBRC 14622</strain>
    </source>
</reference>
<evidence type="ECO:0000313" key="13">
    <source>
        <dbReference type="EMBL" id="GLW66713.1"/>
    </source>
</evidence>
<dbReference type="CDD" id="cd16917">
    <property type="entry name" value="HATPase_UhpB-NarQ-NarX-like"/>
    <property type="match status" value="1"/>
</dbReference>
<keyword evidence="14" id="KW-1185">Reference proteome</keyword>
<keyword evidence="8" id="KW-0902">Two-component regulatory system</keyword>
<feature type="domain" description="Signal transduction histidine kinase subgroup 3 dimerisation and phosphoacceptor" evidence="12">
    <location>
        <begin position="231"/>
        <end position="296"/>
    </location>
</feature>
<keyword evidence="4" id="KW-0808">Transferase</keyword>
<dbReference type="InterPro" id="IPR011712">
    <property type="entry name" value="Sig_transdc_His_kin_sub3_dim/P"/>
</dbReference>
<dbReference type="InterPro" id="IPR003594">
    <property type="entry name" value="HATPase_dom"/>
</dbReference>
<keyword evidence="5" id="KW-0547">Nucleotide-binding</keyword>
<feature type="transmembrane region" description="Helical" evidence="10">
    <location>
        <begin position="142"/>
        <end position="171"/>
    </location>
</feature>
<evidence type="ECO:0000256" key="8">
    <source>
        <dbReference type="ARBA" id="ARBA00023012"/>
    </source>
</evidence>
<dbReference type="PANTHER" id="PTHR24421">
    <property type="entry name" value="NITRATE/NITRITE SENSOR PROTEIN NARX-RELATED"/>
    <property type="match status" value="1"/>
</dbReference>
<dbReference type="PANTHER" id="PTHR24421:SF10">
    <property type="entry name" value="NITRATE_NITRITE SENSOR PROTEIN NARQ"/>
    <property type="match status" value="1"/>
</dbReference>
<evidence type="ECO:0000256" key="9">
    <source>
        <dbReference type="SAM" id="Coils"/>
    </source>
</evidence>
<keyword evidence="6 13" id="KW-0418">Kinase</keyword>
<keyword evidence="3" id="KW-0597">Phosphoprotein</keyword>
<accession>A0A9W6Q1G7</accession>
<evidence type="ECO:0000256" key="2">
    <source>
        <dbReference type="ARBA" id="ARBA00012438"/>
    </source>
</evidence>
<protein>
    <recommendedName>
        <fullName evidence="2">histidine kinase</fullName>
        <ecNumber evidence="2">2.7.13.3</ecNumber>
    </recommendedName>
</protein>
<dbReference type="Pfam" id="PF07730">
    <property type="entry name" value="HisKA_3"/>
    <property type="match status" value="1"/>
</dbReference>
<feature type="transmembrane region" description="Helical" evidence="10">
    <location>
        <begin position="178"/>
        <end position="196"/>
    </location>
</feature>
<feature type="coiled-coil region" evidence="9">
    <location>
        <begin position="201"/>
        <end position="232"/>
    </location>
</feature>
<evidence type="ECO:0000256" key="5">
    <source>
        <dbReference type="ARBA" id="ARBA00022741"/>
    </source>
</evidence>
<dbReference type="GO" id="GO:0016020">
    <property type="term" value="C:membrane"/>
    <property type="evidence" value="ECO:0007669"/>
    <property type="project" value="InterPro"/>
</dbReference>
<dbReference type="GO" id="GO:0000155">
    <property type="term" value="F:phosphorelay sensor kinase activity"/>
    <property type="evidence" value="ECO:0007669"/>
    <property type="project" value="InterPro"/>
</dbReference>
<evidence type="ECO:0000256" key="3">
    <source>
        <dbReference type="ARBA" id="ARBA00022553"/>
    </source>
</evidence>
<gene>
    <name evidence="13" type="ORF">Arub01_49570</name>
</gene>
<keyword evidence="9" id="KW-0175">Coiled coil</keyword>
<evidence type="ECO:0000259" key="11">
    <source>
        <dbReference type="Pfam" id="PF02518"/>
    </source>
</evidence>
<dbReference type="Proteomes" id="UP001165124">
    <property type="component" value="Unassembled WGS sequence"/>
</dbReference>
<dbReference type="Gene3D" id="3.30.565.10">
    <property type="entry name" value="Histidine kinase-like ATPase, C-terminal domain"/>
    <property type="match status" value="1"/>
</dbReference>
<keyword evidence="10" id="KW-0812">Transmembrane</keyword>
<dbReference type="SUPFAM" id="SSF55874">
    <property type="entry name" value="ATPase domain of HSP90 chaperone/DNA topoisomerase II/histidine kinase"/>
    <property type="match status" value="1"/>
</dbReference>
<keyword evidence="10" id="KW-1133">Transmembrane helix</keyword>
<evidence type="ECO:0000256" key="7">
    <source>
        <dbReference type="ARBA" id="ARBA00022840"/>
    </source>
</evidence>
<dbReference type="EC" id="2.7.13.3" evidence="2"/>
<evidence type="ECO:0000313" key="14">
    <source>
        <dbReference type="Proteomes" id="UP001165124"/>
    </source>
</evidence>
<keyword evidence="7" id="KW-0067">ATP-binding</keyword>
<dbReference type="InterPro" id="IPR050482">
    <property type="entry name" value="Sensor_HK_TwoCompSys"/>
</dbReference>
<dbReference type="RefSeq" id="WP_083951755.1">
    <property type="nucleotide sequence ID" value="NZ_BSRZ01000016.1"/>
</dbReference>
<feature type="transmembrane region" description="Helical" evidence="10">
    <location>
        <begin position="51"/>
        <end position="73"/>
    </location>
</feature>
<sequence>MSGDDTPKQGLAQTLVLAVRPFVAGVAGAAEPRRADRPWPPRLRDTRLNRLPFAVVLQVIDLAIAVIIAFGTYSLLVTETAERGLSVSNGELGIASFLLALPMALRERHPVAAWRLLYVAMLYSGTHHWLDVPFPPGGSVAGVLILYTVAVRCSVTLTVGVGLWSVLGVLLVDQQTGAGAAVFVAVPLLIGAFVRLRQKTRDELAERDQAAARELAEQRKRHREAEAVLKERQRIARELHDVVAHHMSMIAIQAEAAPYTVPEVPDKIRRDLAEIRATALEALTEMRRILGVLRSEDGVETAPQPGLDRLDALMRSARGAGLTVNSSVTGDLAAVPQGVALSAYRILQEALSNVMRHAPGAVVDVELIQQEGILLISVINGPPAPGHRPSSLSPPGEGHGLVGMRERAAMLGGGVTAKPTPEGGFAVTATLPLGTRT</sequence>
<evidence type="ECO:0000256" key="1">
    <source>
        <dbReference type="ARBA" id="ARBA00000085"/>
    </source>
</evidence>
<feature type="domain" description="Histidine kinase/HSP90-like ATPase" evidence="11">
    <location>
        <begin position="340"/>
        <end position="434"/>
    </location>
</feature>
<dbReference type="AlphaFoldDB" id="A0A9W6Q1G7"/>
<proteinExistence type="predicted"/>
<comment type="catalytic activity">
    <reaction evidence="1">
        <text>ATP + protein L-histidine = ADP + protein N-phospho-L-histidine.</text>
        <dbReference type="EC" id="2.7.13.3"/>
    </reaction>
</comment>
<feature type="transmembrane region" description="Helical" evidence="10">
    <location>
        <begin position="112"/>
        <end position="130"/>
    </location>
</feature>
<dbReference type="EMBL" id="BSRZ01000016">
    <property type="protein sequence ID" value="GLW66713.1"/>
    <property type="molecule type" value="Genomic_DNA"/>
</dbReference>
<evidence type="ECO:0000256" key="10">
    <source>
        <dbReference type="SAM" id="Phobius"/>
    </source>
</evidence>
<dbReference type="Gene3D" id="1.20.5.1930">
    <property type="match status" value="1"/>
</dbReference>
<evidence type="ECO:0000259" key="12">
    <source>
        <dbReference type="Pfam" id="PF07730"/>
    </source>
</evidence>
<organism evidence="13 14">
    <name type="scientific">Actinomadura rubrobrunea</name>
    <dbReference type="NCBI Taxonomy" id="115335"/>
    <lineage>
        <taxon>Bacteria</taxon>
        <taxon>Bacillati</taxon>
        <taxon>Actinomycetota</taxon>
        <taxon>Actinomycetes</taxon>
        <taxon>Streptosporangiales</taxon>
        <taxon>Thermomonosporaceae</taxon>
        <taxon>Actinomadura</taxon>
    </lineage>
</organism>
<dbReference type="InterPro" id="IPR036890">
    <property type="entry name" value="HATPase_C_sf"/>
</dbReference>
<dbReference type="GO" id="GO:0046983">
    <property type="term" value="F:protein dimerization activity"/>
    <property type="evidence" value="ECO:0007669"/>
    <property type="project" value="InterPro"/>
</dbReference>
<dbReference type="GO" id="GO:0005524">
    <property type="term" value="F:ATP binding"/>
    <property type="evidence" value="ECO:0007669"/>
    <property type="project" value="UniProtKB-KW"/>
</dbReference>
<comment type="caution">
    <text evidence="13">The sequence shown here is derived from an EMBL/GenBank/DDBJ whole genome shotgun (WGS) entry which is preliminary data.</text>
</comment>
<evidence type="ECO:0000256" key="4">
    <source>
        <dbReference type="ARBA" id="ARBA00022679"/>
    </source>
</evidence>
<evidence type="ECO:0000256" key="6">
    <source>
        <dbReference type="ARBA" id="ARBA00022777"/>
    </source>
</evidence>
<keyword evidence="10" id="KW-0472">Membrane</keyword>
<name>A0A9W6Q1G7_9ACTN</name>